<proteinExistence type="predicted"/>
<dbReference type="GO" id="GO:0005730">
    <property type="term" value="C:nucleolus"/>
    <property type="evidence" value="ECO:0007669"/>
    <property type="project" value="TreeGrafter"/>
</dbReference>
<evidence type="ECO:0000313" key="4">
    <source>
        <dbReference type="Proteomes" id="UP000623467"/>
    </source>
</evidence>
<sequence length="455" mass="51040">MSDAGSERVSRSRAGPSKPTSKSRQKQAKEVVAVEEEESDDFAEVAQPEEEVMEVDPPPTRKPPSRSTAKSGAKGKGKVKTESASTKQQPSRAEVEVIDDDDDDAGAPATARAINNATNHNGAIGIAAPSRRVASSAAATKQIESLRRQLESAQANIKELSKQLEESYRVRHTEPELLQQRQMEKYEETIRTKELLIKQHEEMLARKEPLSRDGKTSVLHLVTRETADAEKHSAEEKVAYWQAQFEERGRLLEEKERKIAELTQIQKDLQYEIKIERENSQKAPRNPPSAPRGRGPNGVLGSDDPKHSELVKFYEDVTNLLVMDIKIQESKYLKLDECALTCLYTYVDKTGSPESRRSLAFSLRFTYDPLDPDAPVESKDDLDQAAQYTPIDVDKEGPEFNEALQFLNNGFTFPRKQLPLFFNSLVTNMKSACEPESASEFEGENDSMQDVQLVE</sequence>
<dbReference type="CDD" id="cd23787">
    <property type="entry name" value="RWD_CSM1"/>
    <property type="match status" value="1"/>
</dbReference>
<dbReference type="EMBL" id="JACAZH010000007">
    <property type="protein sequence ID" value="KAF7363625.1"/>
    <property type="molecule type" value="Genomic_DNA"/>
</dbReference>
<feature type="compositionally biased region" description="Acidic residues" evidence="2">
    <location>
        <begin position="33"/>
        <end position="54"/>
    </location>
</feature>
<evidence type="ECO:0000313" key="3">
    <source>
        <dbReference type="EMBL" id="KAF7363625.1"/>
    </source>
</evidence>
<feature type="region of interest" description="Disordered" evidence="2">
    <location>
        <begin position="1"/>
        <end position="122"/>
    </location>
</feature>
<reference evidence="3" key="1">
    <citation type="submission" date="2020-05" db="EMBL/GenBank/DDBJ databases">
        <title>Mycena genomes resolve the evolution of fungal bioluminescence.</title>
        <authorList>
            <person name="Tsai I.J."/>
        </authorList>
    </citation>
    <scope>NUCLEOTIDE SEQUENCE</scope>
    <source>
        <strain evidence="3">160909Yilan</strain>
    </source>
</reference>
<dbReference type="Proteomes" id="UP000623467">
    <property type="component" value="Unassembled WGS sequence"/>
</dbReference>
<dbReference type="PANTHER" id="PTHR28006">
    <property type="entry name" value="MONOPOLIN COMPLEX SUBUNIT CSM1"/>
    <property type="match status" value="1"/>
</dbReference>
<dbReference type="GO" id="GO:0072686">
    <property type="term" value="C:mitotic spindle"/>
    <property type="evidence" value="ECO:0007669"/>
    <property type="project" value="TreeGrafter"/>
</dbReference>
<keyword evidence="1" id="KW-0175">Coiled coil</keyword>
<gene>
    <name evidence="3" type="ORF">MSAN_01019600</name>
</gene>
<dbReference type="GO" id="GO:0034506">
    <property type="term" value="C:chromosome, centromeric core domain"/>
    <property type="evidence" value="ECO:0007669"/>
    <property type="project" value="TreeGrafter"/>
</dbReference>
<dbReference type="GO" id="GO:0033551">
    <property type="term" value="C:monopolin complex"/>
    <property type="evidence" value="ECO:0007669"/>
    <property type="project" value="InterPro"/>
</dbReference>
<dbReference type="AlphaFoldDB" id="A0A8H7D6X1"/>
<dbReference type="GO" id="GO:0051315">
    <property type="term" value="P:attachment of mitotic spindle microtubules to kinetochore"/>
    <property type="evidence" value="ECO:0007669"/>
    <property type="project" value="TreeGrafter"/>
</dbReference>
<keyword evidence="4" id="KW-1185">Reference proteome</keyword>
<evidence type="ECO:0000256" key="1">
    <source>
        <dbReference type="SAM" id="Coils"/>
    </source>
</evidence>
<dbReference type="InterPro" id="IPR040349">
    <property type="entry name" value="Csm1/Pcs1"/>
</dbReference>
<dbReference type="GO" id="GO:0045144">
    <property type="term" value="P:meiotic sister chromatid segregation"/>
    <property type="evidence" value="ECO:0007669"/>
    <property type="project" value="TreeGrafter"/>
</dbReference>
<organism evidence="3 4">
    <name type="scientific">Mycena sanguinolenta</name>
    <dbReference type="NCBI Taxonomy" id="230812"/>
    <lineage>
        <taxon>Eukaryota</taxon>
        <taxon>Fungi</taxon>
        <taxon>Dikarya</taxon>
        <taxon>Basidiomycota</taxon>
        <taxon>Agaricomycotina</taxon>
        <taxon>Agaricomycetes</taxon>
        <taxon>Agaricomycetidae</taxon>
        <taxon>Agaricales</taxon>
        <taxon>Marasmiineae</taxon>
        <taxon>Mycenaceae</taxon>
        <taxon>Mycena</taxon>
    </lineage>
</organism>
<evidence type="ECO:0000256" key="2">
    <source>
        <dbReference type="SAM" id="MobiDB-lite"/>
    </source>
</evidence>
<dbReference type="PANTHER" id="PTHR28006:SF1">
    <property type="entry name" value="MONOPOLIN COMPLEX SUBUNIT CSM1"/>
    <property type="match status" value="1"/>
</dbReference>
<feature type="compositionally biased region" description="Basic and acidic residues" evidence="2">
    <location>
        <begin position="1"/>
        <end position="10"/>
    </location>
</feature>
<comment type="caution">
    <text evidence="3">The sequence shown here is derived from an EMBL/GenBank/DDBJ whole genome shotgun (WGS) entry which is preliminary data.</text>
</comment>
<accession>A0A8H7D6X1</accession>
<dbReference type="GO" id="GO:1990644">
    <property type="term" value="F:microtubule site clamp"/>
    <property type="evidence" value="ECO:0007669"/>
    <property type="project" value="TreeGrafter"/>
</dbReference>
<feature type="region of interest" description="Disordered" evidence="2">
    <location>
        <begin position="435"/>
        <end position="455"/>
    </location>
</feature>
<dbReference type="OrthoDB" id="3216420at2759"/>
<name>A0A8H7D6X1_9AGAR</name>
<evidence type="ECO:0008006" key="5">
    <source>
        <dbReference type="Google" id="ProtNLM"/>
    </source>
</evidence>
<feature type="region of interest" description="Disordered" evidence="2">
    <location>
        <begin position="276"/>
        <end position="305"/>
    </location>
</feature>
<feature type="compositionally biased region" description="Acidic residues" evidence="2">
    <location>
        <begin position="96"/>
        <end position="105"/>
    </location>
</feature>
<protein>
    <recommendedName>
        <fullName evidence="5">Monopolin complex subunit Csm1/Pcs1 C-terminal domain-containing protein</fullName>
    </recommendedName>
</protein>
<feature type="compositionally biased region" description="Polar residues" evidence="2">
    <location>
        <begin position="82"/>
        <end position="91"/>
    </location>
</feature>
<feature type="compositionally biased region" description="Acidic residues" evidence="2">
    <location>
        <begin position="437"/>
        <end position="447"/>
    </location>
</feature>
<feature type="coiled-coil region" evidence="1">
    <location>
        <begin position="136"/>
        <end position="203"/>
    </location>
</feature>